<sequence length="146" mass="16038">MSVAFSSFPGVSGSVADARRFVTAAIRLCPRITAPEEVLDRAELIISELATNAIRHTRSGDPGESFAVRVQVDHRGVRAEVRTRAPRLWHCVPRVVTPGDPFAEHGRGLLLVDRLATRWGVLAPWEGGVYFALHWPTGHHGTEAKE</sequence>
<keyword evidence="1" id="KW-0808">Transferase</keyword>
<accession>A0AA97M0L7</accession>
<dbReference type="GO" id="GO:0004674">
    <property type="term" value="F:protein serine/threonine kinase activity"/>
    <property type="evidence" value="ECO:0007669"/>
    <property type="project" value="UniProtKB-KW"/>
</dbReference>
<dbReference type="Pfam" id="PF13581">
    <property type="entry name" value="HATPase_c_2"/>
    <property type="match status" value="1"/>
</dbReference>
<keyword evidence="3" id="KW-0547">Nucleotide-binding</keyword>
<protein>
    <submittedName>
        <fullName evidence="3">ATP-binding protein</fullName>
    </submittedName>
</protein>
<gene>
    <name evidence="3" type="ORF">NI17_011600</name>
</gene>
<dbReference type="PANTHER" id="PTHR35526">
    <property type="entry name" value="ANTI-SIGMA-F FACTOR RSBW-RELATED"/>
    <property type="match status" value="1"/>
</dbReference>
<dbReference type="InterPro" id="IPR036890">
    <property type="entry name" value="HATPase_C_sf"/>
</dbReference>
<name>A0AA97M0L7_9ACTN</name>
<dbReference type="AlphaFoldDB" id="A0AA97M0L7"/>
<dbReference type="SUPFAM" id="SSF55874">
    <property type="entry name" value="ATPase domain of HSP90 chaperone/DNA topoisomerase II/histidine kinase"/>
    <property type="match status" value="1"/>
</dbReference>
<keyword evidence="1" id="KW-0418">Kinase</keyword>
<evidence type="ECO:0000313" key="4">
    <source>
        <dbReference type="Proteomes" id="UP000265719"/>
    </source>
</evidence>
<dbReference type="Proteomes" id="UP000265719">
    <property type="component" value="Chromosome"/>
</dbReference>
<proteinExistence type="predicted"/>
<evidence type="ECO:0000256" key="1">
    <source>
        <dbReference type="ARBA" id="ARBA00022527"/>
    </source>
</evidence>
<dbReference type="GO" id="GO:0005524">
    <property type="term" value="F:ATP binding"/>
    <property type="evidence" value="ECO:0007669"/>
    <property type="project" value="UniProtKB-KW"/>
</dbReference>
<dbReference type="Gene3D" id="3.30.565.10">
    <property type="entry name" value="Histidine kinase-like ATPase, C-terminal domain"/>
    <property type="match status" value="1"/>
</dbReference>
<dbReference type="EMBL" id="CP063196">
    <property type="protein sequence ID" value="UOE21682.1"/>
    <property type="molecule type" value="Genomic_DNA"/>
</dbReference>
<dbReference type="RefSeq" id="WP_068693016.1">
    <property type="nucleotide sequence ID" value="NZ_CP063196.1"/>
</dbReference>
<feature type="domain" description="Histidine kinase/HSP90-like ATPase" evidence="2">
    <location>
        <begin position="14"/>
        <end position="117"/>
    </location>
</feature>
<dbReference type="PANTHER" id="PTHR35526:SF3">
    <property type="entry name" value="ANTI-SIGMA-F FACTOR RSBW"/>
    <property type="match status" value="1"/>
</dbReference>
<keyword evidence="4" id="KW-1185">Reference proteome</keyword>
<keyword evidence="1" id="KW-0723">Serine/threonine-protein kinase</keyword>
<dbReference type="CDD" id="cd16936">
    <property type="entry name" value="HATPase_RsbW-like"/>
    <property type="match status" value="1"/>
</dbReference>
<reference evidence="3" key="1">
    <citation type="submission" date="2020-10" db="EMBL/GenBank/DDBJ databases">
        <title>De novo genome project of the cellulose decomposer Thermobifida halotolerans type strain.</title>
        <authorList>
            <person name="Nagy I."/>
            <person name="Horvath B."/>
            <person name="Kukolya J."/>
            <person name="Nagy I."/>
            <person name="Orsini M."/>
        </authorList>
    </citation>
    <scope>NUCLEOTIDE SEQUENCE</scope>
    <source>
        <strain evidence="3">DSM 44931</strain>
    </source>
</reference>
<evidence type="ECO:0000313" key="3">
    <source>
        <dbReference type="EMBL" id="UOE21682.1"/>
    </source>
</evidence>
<evidence type="ECO:0000259" key="2">
    <source>
        <dbReference type="Pfam" id="PF13581"/>
    </source>
</evidence>
<dbReference type="InterPro" id="IPR050267">
    <property type="entry name" value="Anti-sigma-factor_SerPK"/>
</dbReference>
<dbReference type="KEGG" id="thao:NI17_011600"/>
<keyword evidence="3" id="KW-0067">ATP-binding</keyword>
<dbReference type="InterPro" id="IPR003594">
    <property type="entry name" value="HATPase_dom"/>
</dbReference>
<organism evidence="3 4">
    <name type="scientific">Thermobifida halotolerans</name>
    <dbReference type="NCBI Taxonomy" id="483545"/>
    <lineage>
        <taxon>Bacteria</taxon>
        <taxon>Bacillati</taxon>
        <taxon>Actinomycetota</taxon>
        <taxon>Actinomycetes</taxon>
        <taxon>Streptosporangiales</taxon>
        <taxon>Nocardiopsidaceae</taxon>
        <taxon>Thermobifida</taxon>
    </lineage>
</organism>